<comment type="caution">
    <text evidence="2">The sequence shown here is derived from an EMBL/GenBank/DDBJ whole genome shotgun (WGS) entry which is preliminary data.</text>
</comment>
<organism evidence="2 3">
    <name type="scientific">Nephila pilipes</name>
    <name type="common">Giant wood spider</name>
    <name type="synonym">Nephila maculata</name>
    <dbReference type="NCBI Taxonomy" id="299642"/>
    <lineage>
        <taxon>Eukaryota</taxon>
        <taxon>Metazoa</taxon>
        <taxon>Ecdysozoa</taxon>
        <taxon>Arthropoda</taxon>
        <taxon>Chelicerata</taxon>
        <taxon>Arachnida</taxon>
        <taxon>Araneae</taxon>
        <taxon>Araneomorphae</taxon>
        <taxon>Entelegynae</taxon>
        <taxon>Araneoidea</taxon>
        <taxon>Nephilidae</taxon>
        <taxon>Nephila</taxon>
    </lineage>
</organism>
<reference evidence="2" key="1">
    <citation type="submission" date="2020-08" db="EMBL/GenBank/DDBJ databases">
        <title>Multicomponent nature underlies the extraordinary mechanical properties of spider dragline silk.</title>
        <authorList>
            <person name="Kono N."/>
            <person name="Nakamura H."/>
            <person name="Mori M."/>
            <person name="Yoshida Y."/>
            <person name="Ohtoshi R."/>
            <person name="Malay A.D."/>
            <person name="Moran D.A.P."/>
            <person name="Tomita M."/>
            <person name="Numata K."/>
            <person name="Arakawa K."/>
        </authorList>
    </citation>
    <scope>NUCLEOTIDE SEQUENCE</scope>
</reference>
<sequence length="251" mass="27683">MICLKISLLLVPNVIAIGIQHFLTTSLQLCNPLAIKLEKSQPVEGSCDNYSPGPSRTVLKIPCSGTEGRKLIQCYGCGTSEVIKSMCPTYTRVNETKTAVNCLTLFNLNSNSDPSNLIVLLIFGKNIAVCADSSAFPTIAGEKLFKFLQKLDISFANKIISIMMADGIRQTIMVLSKIVNLCIEGKVIPTKFLVLPEAKGNKTLLERNFLNVNGIVRDVQGGKWHFSKNPRKQLEFLKKPFEDITISAFEL</sequence>
<dbReference type="InterPro" id="IPR021109">
    <property type="entry name" value="Peptidase_aspartic_dom_sf"/>
</dbReference>
<keyword evidence="1" id="KW-0732">Signal</keyword>
<evidence type="ECO:0000256" key="1">
    <source>
        <dbReference type="SAM" id="SignalP"/>
    </source>
</evidence>
<feature type="signal peptide" evidence="1">
    <location>
        <begin position="1"/>
        <end position="16"/>
    </location>
</feature>
<accession>A0A8X6K464</accession>
<evidence type="ECO:0000313" key="3">
    <source>
        <dbReference type="Proteomes" id="UP000887013"/>
    </source>
</evidence>
<evidence type="ECO:0000313" key="2">
    <source>
        <dbReference type="EMBL" id="GFS64239.1"/>
    </source>
</evidence>
<keyword evidence="3" id="KW-1185">Reference proteome</keyword>
<dbReference type="Gene3D" id="2.40.70.10">
    <property type="entry name" value="Acid Proteases"/>
    <property type="match status" value="1"/>
</dbReference>
<dbReference type="OrthoDB" id="6436563at2759"/>
<proteinExistence type="predicted"/>
<protein>
    <submittedName>
        <fullName evidence="2">Uncharacterized protein</fullName>
    </submittedName>
</protein>
<dbReference type="AlphaFoldDB" id="A0A8X6K464"/>
<gene>
    <name evidence="2" type="primary">AVEN_77399_1</name>
    <name evidence="2" type="ORF">NPIL_208951</name>
</gene>
<feature type="chain" id="PRO_5036444680" evidence="1">
    <location>
        <begin position="17"/>
        <end position="251"/>
    </location>
</feature>
<dbReference type="Proteomes" id="UP000887013">
    <property type="component" value="Unassembled WGS sequence"/>
</dbReference>
<dbReference type="EMBL" id="BMAW01094214">
    <property type="protein sequence ID" value="GFS64239.1"/>
    <property type="molecule type" value="Genomic_DNA"/>
</dbReference>
<name>A0A8X6K464_NEPPI</name>